<keyword evidence="2" id="KW-0238">DNA-binding</keyword>
<dbReference type="Pfam" id="PF12833">
    <property type="entry name" value="HTH_18"/>
    <property type="match status" value="1"/>
</dbReference>
<dbReference type="InterPro" id="IPR018060">
    <property type="entry name" value="HTH_AraC"/>
</dbReference>
<dbReference type="PANTHER" id="PTHR11019">
    <property type="entry name" value="HTH-TYPE TRANSCRIPTIONAL REGULATOR NIMR"/>
    <property type="match status" value="1"/>
</dbReference>
<protein>
    <submittedName>
        <fullName evidence="5">Helix-turn-helix transcriptional regulator</fullName>
    </submittedName>
</protein>
<evidence type="ECO:0000256" key="2">
    <source>
        <dbReference type="ARBA" id="ARBA00023125"/>
    </source>
</evidence>
<dbReference type="SUPFAM" id="SSF46689">
    <property type="entry name" value="Homeodomain-like"/>
    <property type="match status" value="2"/>
</dbReference>
<dbReference type="EMBL" id="JAAOCA010000038">
    <property type="protein sequence ID" value="MBD1601631.1"/>
    <property type="molecule type" value="Genomic_DNA"/>
</dbReference>
<dbReference type="SUPFAM" id="SSF51182">
    <property type="entry name" value="RmlC-like cupins"/>
    <property type="match status" value="1"/>
</dbReference>
<dbReference type="PROSITE" id="PS00041">
    <property type="entry name" value="HTH_ARAC_FAMILY_1"/>
    <property type="match status" value="1"/>
</dbReference>
<dbReference type="Gene3D" id="1.10.10.60">
    <property type="entry name" value="Homeodomain-like"/>
    <property type="match status" value="1"/>
</dbReference>
<dbReference type="Proteomes" id="UP000805841">
    <property type="component" value="Unassembled WGS sequence"/>
</dbReference>
<evidence type="ECO:0000313" key="5">
    <source>
        <dbReference type="EMBL" id="MBD1601631.1"/>
    </source>
</evidence>
<reference evidence="5 6" key="1">
    <citation type="journal article" date="2020" name="Insects">
        <title>Bacteria Belonging to Pseudomonas typographi sp. nov. from the Bark Beetle Ips typographus Have Genomic Potential to Aid in the Host Ecology.</title>
        <authorList>
            <person name="Peral-Aranega E."/>
            <person name="Saati-Santamaria Z."/>
            <person name="Kolarik M."/>
            <person name="Rivas R."/>
            <person name="Garcia-Fraile P."/>
        </authorList>
    </citation>
    <scope>NUCLEOTIDE SEQUENCE [LARGE SCALE GENOMIC DNA]</scope>
    <source>
        <strain evidence="5 6">CA3A</strain>
    </source>
</reference>
<keyword evidence="6" id="KW-1185">Reference proteome</keyword>
<accession>A0ABR7Z7W8</accession>
<dbReference type="PANTHER" id="PTHR11019:SF199">
    <property type="entry name" value="HTH-TYPE TRANSCRIPTIONAL REGULATOR NIMR"/>
    <property type="match status" value="1"/>
</dbReference>
<dbReference type="InterPro" id="IPR020449">
    <property type="entry name" value="Tscrpt_reg_AraC-type_HTH"/>
</dbReference>
<gene>
    <name evidence="5" type="ORF">HAQ05_23430</name>
</gene>
<dbReference type="PRINTS" id="PR00032">
    <property type="entry name" value="HTHARAC"/>
</dbReference>
<feature type="domain" description="HTH araC/xylS-type" evidence="4">
    <location>
        <begin position="161"/>
        <end position="259"/>
    </location>
</feature>
<name>A0ABR7Z7W8_9PSED</name>
<dbReference type="InterPro" id="IPR018062">
    <property type="entry name" value="HTH_AraC-typ_CS"/>
</dbReference>
<keyword evidence="1" id="KW-0805">Transcription regulation</keyword>
<sequence length="264" mass="29529">MPSALHLDSPLSVEMEVSLLSRSYRRGTQLGYHVHRQGQLLYAYRGLMQVTTLSGRWLVPPQRAVWLPAFREHAIDVLADIEMRTFFVEPSRIVKQCGETALQNEFVIEVNPLLRESILAMFQPNLTAQRLDLLSHIALLELPEAGDATTFIPMPTDPRARRVAELALEDIQGIRDIDELATAAGSSARTIARLFVAETDITFKKWRQRARILAALEMLNADKMMIKQIAHRAGYASVAAFSAAFIKVMGMTPSEFQGRSTIPG</sequence>
<proteinExistence type="predicted"/>
<evidence type="ECO:0000256" key="3">
    <source>
        <dbReference type="ARBA" id="ARBA00023163"/>
    </source>
</evidence>
<dbReference type="InterPro" id="IPR009057">
    <property type="entry name" value="Homeodomain-like_sf"/>
</dbReference>
<evidence type="ECO:0000313" key="6">
    <source>
        <dbReference type="Proteomes" id="UP000805841"/>
    </source>
</evidence>
<keyword evidence="3" id="KW-0804">Transcription</keyword>
<dbReference type="PROSITE" id="PS01124">
    <property type="entry name" value="HTH_ARAC_FAMILY_2"/>
    <property type="match status" value="1"/>
</dbReference>
<dbReference type="CDD" id="cd06124">
    <property type="entry name" value="cupin_NimR-like_N"/>
    <property type="match status" value="1"/>
</dbReference>
<organism evidence="5 6">
    <name type="scientific">Pseudomonas typographi</name>
    <dbReference type="NCBI Taxonomy" id="2715964"/>
    <lineage>
        <taxon>Bacteria</taxon>
        <taxon>Pseudomonadati</taxon>
        <taxon>Pseudomonadota</taxon>
        <taxon>Gammaproteobacteria</taxon>
        <taxon>Pseudomonadales</taxon>
        <taxon>Pseudomonadaceae</taxon>
        <taxon>Pseudomonas</taxon>
    </lineage>
</organism>
<evidence type="ECO:0000259" key="4">
    <source>
        <dbReference type="PROSITE" id="PS01124"/>
    </source>
</evidence>
<dbReference type="RefSeq" id="WP_190425236.1">
    <property type="nucleotide sequence ID" value="NZ_JAAOCA010000038.1"/>
</dbReference>
<dbReference type="InterPro" id="IPR011051">
    <property type="entry name" value="RmlC_Cupin_sf"/>
</dbReference>
<dbReference type="SMART" id="SM00342">
    <property type="entry name" value="HTH_ARAC"/>
    <property type="match status" value="1"/>
</dbReference>
<comment type="caution">
    <text evidence="5">The sequence shown here is derived from an EMBL/GenBank/DDBJ whole genome shotgun (WGS) entry which is preliminary data.</text>
</comment>
<evidence type="ECO:0000256" key="1">
    <source>
        <dbReference type="ARBA" id="ARBA00023015"/>
    </source>
</evidence>